<dbReference type="PANTHER" id="PTHR30576:SF0">
    <property type="entry name" value="UNDECAPRENYL-PHOSPHATE N-ACETYLGALACTOSAMINYL 1-PHOSPHATE TRANSFERASE-RELATED"/>
    <property type="match status" value="1"/>
</dbReference>
<feature type="transmembrane region" description="Helical" evidence="2">
    <location>
        <begin position="12"/>
        <end position="33"/>
    </location>
</feature>
<comment type="caution">
    <text evidence="4">The sequence shown here is derived from an EMBL/GenBank/DDBJ whole genome shotgun (WGS) entry which is preliminary data.</text>
</comment>
<keyword evidence="2" id="KW-0812">Transmembrane</keyword>
<dbReference type="Pfam" id="PF02397">
    <property type="entry name" value="Bac_transf"/>
    <property type="match status" value="1"/>
</dbReference>
<dbReference type="PANTHER" id="PTHR30576">
    <property type="entry name" value="COLANIC BIOSYNTHESIS UDP-GLUCOSE LIPID CARRIER TRANSFERASE"/>
    <property type="match status" value="1"/>
</dbReference>
<evidence type="ECO:0000259" key="3">
    <source>
        <dbReference type="Pfam" id="PF02397"/>
    </source>
</evidence>
<protein>
    <recommendedName>
        <fullName evidence="3">Bacterial sugar transferase domain-containing protein</fullName>
    </recommendedName>
</protein>
<comment type="similarity">
    <text evidence="1">Belongs to the bacterial sugar transferase family.</text>
</comment>
<reference evidence="4 5" key="1">
    <citation type="journal article" date="2016" name="Nat. Commun.">
        <title>Thousands of microbial genomes shed light on interconnected biogeochemical processes in an aquifer system.</title>
        <authorList>
            <person name="Anantharaman K."/>
            <person name="Brown C.T."/>
            <person name="Hug L.A."/>
            <person name="Sharon I."/>
            <person name="Castelle C.J."/>
            <person name="Probst A.J."/>
            <person name="Thomas B.C."/>
            <person name="Singh A."/>
            <person name="Wilkins M.J."/>
            <person name="Karaoz U."/>
            <person name="Brodie E.L."/>
            <person name="Williams K.H."/>
            <person name="Hubbard S.S."/>
            <person name="Banfield J.F."/>
        </authorList>
    </citation>
    <scope>NUCLEOTIDE SEQUENCE [LARGE SCALE GENOMIC DNA]</scope>
</reference>
<dbReference type="STRING" id="1802525.A2975_02565"/>
<dbReference type="GO" id="GO:0016780">
    <property type="term" value="F:phosphotransferase activity, for other substituted phosphate groups"/>
    <property type="evidence" value="ECO:0007669"/>
    <property type="project" value="TreeGrafter"/>
</dbReference>
<dbReference type="AlphaFoldDB" id="A0A1F8C4G2"/>
<evidence type="ECO:0000313" key="5">
    <source>
        <dbReference type="Proteomes" id="UP000178429"/>
    </source>
</evidence>
<evidence type="ECO:0000313" key="4">
    <source>
        <dbReference type="EMBL" id="OGM70749.1"/>
    </source>
</evidence>
<gene>
    <name evidence="4" type="ORF">A2975_02565</name>
</gene>
<keyword evidence="2" id="KW-0472">Membrane</keyword>
<feature type="domain" description="Bacterial sugar transferase" evidence="3">
    <location>
        <begin position="7"/>
        <end position="207"/>
    </location>
</feature>
<name>A0A1F8C4G2_9BACT</name>
<organism evidence="4 5">
    <name type="scientific">Candidatus Woesebacteria bacterium RIFCSPLOWO2_01_FULL_44_14</name>
    <dbReference type="NCBI Taxonomy" id="1802525"/>
    <lineage>
        <taxon>Bacteria</taxon>
        <taxon>Candidatus Woeseibacteriota</taxon>
    </lineage>
</organism>
<sequence>MWYRIIKRIIDLVSTIILLIIFSPILIVSAIFIKITSRGPVFADTPKRVGLGGKHFYAYKFRTMIPNAYELLRKDPRFARAYKEQQEAGNYKIMNDPRVTSVGRILRKHSIDEIPQLFNVLKGEMSLVGPRPYYEEELIKQQRKYPGTRELVKEVLTVKPGITGFWQVSGRSEVTFDKRIEMDAYYARKKSVWLDLLILAKTPWVMVSGKGAA</sequence>
<evidence type="ECO:0000256" key="2">
    <source>
        <dbReference type="SAM" id="Phobius"/>
    </source>
</evidence>
<accession>A0A1F8C4G2</accession>
<dbReference type="EMBL" id="MGHL01000002">
    <property type="protein sequence ID" value="OGM70749.1"/>
    <property type="molecule type" value="Genomic_DNA"/>
</dbReference>
<evidence type="ECO:0000256" key="1">
    <source>
        <dbReference type="ARBA" id="ARBA00006464"/>
    </source>
</evidence>
<dbReference type="InterPro" id="IPR003362">
    <property type="entry name" value="Bact_transf"/>
</dbReference>
<proteinExistence type="inferred from homology"/>
<keyword evidence="2" id="KW-1133">Transmembrane helix</keyword>
<dbReference type="Proteomes" id="UP000178429">
    <property type="component" value="Unassembled WGS sequence"/>
</dbReference>